<dbReference type="SUPFAM" id="SSF161098">
    <property type="entry name" value="MetI-like"/>
    <property type="match status" value="1"/>
</dbReference>
<dbReference type="InterPro" id="IPR000515">
    <property type="entry name" value="MetI-like"/>
</dbReference>
<evidence type="ECO:0000256" key="9">
    <source>
        <dbReference type="RuleBase" id="RU363032"/>
    </source>
</evidence>
<evidence type="ECO:0000313" key="12">
    <source>
        <dbReference type="Proteomes" id="UP000030826"/>
    </source>
</evidence>
<gene>
    <name evidence="11" type="ORF">LA66_12065</name>
</gene>
<evidence type="ECO:0000256" key="7">
    <source>
        <dbReference type="ARBA" id="ARBA00022989"/>
    </source>
</evidence>
<dbReference type="PANTHER" id="PTHR30133">
    <property type="entry name" value="CATIONIC AMINO ACID TRANSPORTER, MEMBRANE COMPONENT"/>
    <property type="match status" value="1"/>
</dbReference>
<evidence type="ECO:0000256" key="5">
    <source>
        <dbReference type="ARBA" id="ARBA00022519"/>
    </source>
</evidence>
<dbReference type="STRING" id="370622.LA66_12065"/>
<sequence length="236" mass="25065">MNDVLSLLAYGDAGWGDEILSGVGITVSLSLATLPLGLGLGLLLALAKRAEDPALRLSADIYTTIFRGLPELLTLFLVYYGGQSLINTAFGAAGLPALTISSFVAGMIALGMVFSAFASEVFLSAFQAIPAGQVEAGRSLGLHRFAIFYKITFPQLARHALPGLSNCWQNLLKDTALVSVIGLADILRQTSIAARVTREPFLFFGLACVLFLILTFVSGAGIARLERWSNRGVVAR</sequence>
<dbReference type="AlphaFoldDB" id="A0A0B1Q1G5"/>
<dbReference type="Pfam" id="PF00528">
    <property type="entry name" value="BPD_transp_1"/>
    <property type="match status" value="1"/>
</dbReference>
<keyword evidence="3 9" id="KW-0813">Transport</keyword>
<keyword evidence="8 9" id="KW-0472">Membrane</keyword>
<reference evidence="11 12" key="1">
    <citation type="submission" date="2014-09" db="EMBL/GenBank/DDBJ databases">
        <title>Isolation and characterization of Aurantimonas altamirensis ON-56566 from clinical sample following a dog bite.</title>
        <authorList>
            <person name="Eshaghi A."/>
            <person name="Li A."/>
            <person name="Shahinas D."/>
            <person name="Bahn P."/>
            <person name="Kus J.V."/>
            <person name="Patel S.N."/>
        </authorList>
    </citation>
    <scope>NUCLEOTIDE SEQUENCE [LARGE SCALE GENOMIC DNA]</scope>
    <source>
        <strain evidence="11 12">ON-56566</strain>
    </source>
</reference>
<dbReference type="PROSITE" id="PS50928">
    <property type="entry name" value="ABC_TM1"/>
    <property type="match status" value="1"/>
</dbReference>
<feature type="transmembrane region" description="Helical" evidence="9">
    <location>
        <begin position="20"/>
        <end position="47"/>
    </location>
</feature>
<evidence type="ECO:0000259" key="10">
    <source>
        <dbReference type="PROSITE" id="PS50928"/>
    </source>
</evidence>
<protein>
    <submittedName>
        <fullName evidence="11">ABC transporter permease</fullName>
    </submittedName>
</protein>
<keyword evidence="7 9" id="KW-1133">Transmembrane helix</keyword>
<comment type="similarity">
    <text evidence="2">Belongs to the binding-protein-dependent transport system permease family. HisMQ subfamily.</text>
</comment>
<feature type="transmembrane region" description="Helical" evidence="9">
    <location>
        <begin position="201"/>
        <end position="223"/>
    </location>
</feature>
<dbReference type="GO" id="GO:0022857">
    <property type="term" value="F:transmembrane transporter activity"/>
    <property type="evidence" value="ECO:0007669"/>
    <property type="project" value="InterPro"/>
</dbReference>
<organism evidence="11 12">
    <name type="scientific">Aureimonas altamirensis</name>
    <dbReference type="NCBI Taxonomy" id="370622"/>
    <lineage>
        <taxon>Bacteria</taxon>
        <taxon>Pseudomonadati</taxon>
        <taxon>Pseudomonadota</taxon>
        <taxon>Alphaproteobacteria</taxon>
        <taxon>Hyphomicrobiales</taxon>
        <taxon>Aurantimonadaceae</taxon>
        <taxon>Aureimonas</taxon>
    </lineage>
</organism>
<dbReference type="NCBIfam" id="TIGR01726">
    <property type="entry name" value="HEQRo_perm_3TM"/>
    <property type="match status" value="1"/>
</dbReference>
<dbReference type="CDD" id="cd06261">
    <property type="entry name" value="TM_PBP2"/>
    <property type="match status" value="1"/>
</dbReference>
<dbReference type="PANTHER" id="PTHR30133:SF2">
    <property type="entry name" value="ARGININE ABC TRANSPORTER PERMEASE PROTEIN ARTQ"/>
    <property type="match status" value="1"/>
</dbReference>
<dbReference type="RefSeq" id="WP_039193369.1">
    <property type="nucleotide sequence ID" value="NZ_JRFJ01000003.1"/>
</dbReference>
<dbReference type="Gene3D" id="1.10.3720.10">
    <property type="entry name" value="MetI-like"/>
    <property type="match status" value="1"/>
</dbReference>
<dbReference type="OrthoDB" id="9815029at2"/>
<proteinExistence type="inferred from homology"/>
<keyword evidence="6 9" id="KW-0812">Transmembrane</keyword>
<evidence type="ECO:0000256" key="2">
    <source>
        <dbReference type="ARBA" id="ARBA00010072"/>
    </source>
</evidence>
<comment type="subcellular location">
    <subcellularLocation>
        <location evidence="1">Cell inner membrane</location>
        <topology evidence="1">Multi-pass membrane protein</topology>
    </subcellularLocation>
    <subcellularLocation>
        <location evidence="9">Cell membrane</location>
        <topology evidence="9">Multi-pass membrane protein</topology>
    </subcellularLocation>
</comment>
<feature type="domain" description="ABC transmembrane type-1" evidence="10">
    <location>
        <begin position="23"/>
        <end position="222"/>
    </location>
</feature>
<accession>A0A0B1Q1G5</accession>
<comment type="caution">
    <text evidence="11">The sequence shown here is derived from an EMBL/GenBank/DDBJ whole genome shotgun (WGS) entry which is preliminary data.</text>
</comment>
<evidence type="ECO:0000256" key="6">
    <source>
        <dbReference type="ARBA" id="ARBA00022692"/>
    </source>
</evidence>
<feature type="transmembrane region" description="Helical" evidence="9">
    <location>
        <begin position="59"/>
        <end position="80"/>
    </location>
</feature>
<evidence type="ECO:0000256" key="4">
    <source>
        <dbReference type="ARBA" id="ARBA00022475"/>
    </source>
</evidence>
<feature type="transmembrane region" description="Helical" evidence="9">
    <location>
        <begin position="100"/>
        <end position="123"/>
    </location>
</feature>
<evidence type="ECO:0000313" key="11">
    <source>
        <dbReference type="EMBL" id="KHJ54194.1"/>
    </source>
</evidence>
<keyword evidence="5" id="KW-0997">Cell inner membrane</keyword>
<dbReference type="InterPro" id="IPR035906">
    <property type="entry name" value="MetI-like_sf"/>
</dbReference>
<dbReference type="InterPro" id="IPR051613">
    <property type="entry name" value="ABC_transp_permease_HisMQ"/>
</dbReference>
<name>A0A0B1Q1G5_9HYPH</name>
<evidence type="ECO:0000256" key="1">
    <source>
        <dbReference type="ARBA" id="ARBA00004429"/>
    </source>
</evidence>
<dbReference type="GO" id="GO:0043190">
    <property type="term" value="C:ATP-binding cassette (ABC) transporter complex"/>
    <property type="evidence" value="ECO:0007669"/>
    <property type="project" value="InterPro"/>
</dbReference>
<dbReference type="InterPro" id="IPR010065">
    <property type="entry name" value="AA_ABC_transptr_permease_3TM"/>
</dbReference>
<evidence type="ECO:0000256" key="8">
    <source>
        <dbReference type="ARBA" id="ARBA00023136"/>
    </source>
</evidence>
<dbReference type="Proteomes" id="UP000030826">
    <property type="component" value="Unassembled WGS sequence"/>
</dbReference>
<keyword evidence="4" id="KW-1003">Cell membrane</keyword>
<dbReference type="EMBL" id="JRFJ01000003">
    <property type="protein sequence ID" value="KHJ54194.1"/>
    <property type="molecule type" value="Genomic_DNA"/>
</dbReference>
<evidence type="ECO:0000256" key="3">
    <source>
        <dbReference type="ARBA" id="ARBA00022448"/>
    </source>
</evidence>